<sequence length="387" mass="40373">MSLTRRAVAATLGPTAFLGLAFVMLGAALALAFALLAGFLVSPLVDAEGVPRWAVVTTAVLLGALLLVVVGAVPAVRRIEGVATESMLLVTFDGGPPQAAAHWHDRWRSVGWLCAHALAGAALAVWAAAVPVVAFERSPWLLAPAILGVPVVAALLVAGLRRLAPVLLGPSLRERVDRLEREAVDLGERHRIAREIHDSVGHALSLVTVQAAAAARVQHSDPDFVAEALAAIEGAARRAAGELDHVLGLLRVEDVPRRPSPDLTALPDLVDAARRAGLDVTLEVPSPAVELPQVVSRELYRVTQEALSNVLRHGSGPCHVRLDRGDRAVTLEVTNGAGPAASRAGGRRGHGLRGIRERAAAIGGTATAGPVDDGWRLHVVLPLGAAR</sequence>
<dbReference type="Proteomes" id="UP001291999">
    <property type="component" value="Unassembled WGS sequence"/>
</dbReference>
<keyword evidence="8" id="KW-0902">Two-component regulatory system</keyword>
<evidence type="ECO:0000256" key="8">
    <source>
        <dbReference type="ARBA" id="ARBA00023012"/>
    </source>
</evidence>
<organism evidence="12 13">
    <name type="scientific">Nocardioides renjunii</name>
    <dbReference type="NCBI Taxonomy" id="3095075"/>
    <lineage>
        <taxon>Bacteria</taxon>
        <taxon>Bacillati</taxon>
        <taxon>Actinomycetota</taxon>
        <taxon>Actinomycetes</taxon>
        <taxon>Propionibacteriales</taxon>
        <taxon>Nocardioidaceae</taxon>
        <taxon>Nocardioides</taxon>
    </lineage>
</organism>
<dbReference type="GO" id="GO:0016301">
    <property type="term" value="F:kinase activity"/>
    <property type="evidence" value="ECO:0007669"/>
    <property type="project" value="UniProtKB-KW"/>
</dbReference>
<evidence type="ECO:0000313" key="12">
    <source>
        <dbReference type="EMBL" id="MDZ5661732.1"/>
    </source>
</evidence>
<evidence type="ECO:0000256" key="7">
    <source>
        <dbReference type="ARBA" id="ARBA00022840"/>
    </source>
</evidence>
<evidence type="ECO:0000256" key="6">
    <source>
        <dbReference type="ARBA" id="ARBA00022777"/>
    </source>
</evidence>
<feature type="domain" description="Signal transduction histidine kinase subgroup 3 dimerisation and phosphoacceptor" evidence="11">
    <location>
        <begin position="188"/>
        <end position="251"/>
    </location>
</feature>
<evidence type="ECO:0000256" key="2">
    <source>
        <dbReference type="ARBA" id="ARBA00012438"/>
    </source>
</evidence>
<keyword evidence="4" id="KW-0808">Transferase</keyword>
<dbReference type="PANTHER" id="PTHR24421">
    <property type="entry name" value="NITRATE/NITRITE SENSOR PROTEIN NARX-RELATED"/>
    <property type="match status" value="1"/>
</dbReference>
<evidence type="ECO:0000256" key="3">
    <source>
        <dbReference type="ARBA" id="ARBA00022553"/>
    </source>
</evidence>
<feature type="transmembrane region" description="Helical" evidence="9">
    <location>
        <begin position="53"/>
        <end position="76"/>
    </location>
</feature>
<reference evidence="12 13" key="1">
    <citation type="submission" date="2023-11" db="EMBL/GenBank/DDBJ databases">
        <title>Novel species in genus Nocardioides.</title>
        <authorList>
            <person name="Zhou H."/>
        </authorList>
    </citation>
    <scope>NUCLEOTIDE SEQUENCE [LARGE SCALE GENOMIC DNA]</scope>
    <source>
        <strain evidence="12 13">S-58</strain>
    </source>
</reference>
<gene>
    <name evidence="12" type="ORF">SFC79_08160</name>
</gene>
<feature type="transmembrane region" description="Helical" evidence="9">
    <location>
        <begin position="140"/>
        <end position="160"/>
    </location>
</feature>
<evidence type="ECO:0000259" key="11">
    <source>
        <dbReference type="Pfam" id="PF07730"/>
    </source>
</evidence>
<feature type="transmembrane region" description="Helical" evidence="9">
    <location>
        <begin position="12"/>
        <end position="41"/>
    </location>
</feature>
<dbReference type="InterPro" id="IPR036890">
    <property type="entry name" value="HATPase_C_sf"/>
</dbReference>
<dbReference type="InterPro" id="IPR011712">
    <property type="entry name" value="Sig_transdc_His_kin_sub3_dim/P"/>
</dbReference>
<name>A0ABU5KA55_9ACTN</name>
<evidence type="ECO:0000256" key="9">
    <source>
        <dbReference type="SAM" id="Phobius"/>
    </source>
</evidence>
<keyword evidence="13" id="KW-1185">Reference proteome</keyword>
<keyword evidence="7" id="KW-0067">ATP-binding</keyword>
<keyword evidence="9" id="KW-0472">Membrane</keyword>
<dbReference type="PANTHER" id="PTHR24421:SF10">
    <property type="entry name" value="NITRATE_NITRITE SENSOR PROTEIN NARQ"/>
    <property type="match status" value="1"/>
</dbReference>
<dbReference type="InterPro" id="IPR003594">
    <property type="entry name" value="HATPase_dom"/>
</dbReference>
<dbReference type="Pfam" id="PF02518">
    <property type="entry name" value="HATPase_c"/>
    <property type="match status" value="1"/>
</dbReference>
<dbReference type="Pfam" id="PF07730">
    <property type="entry name" value="HisKA_3"/>
    <property type="match status" value="1"/>
</dbReference>
<keyword evidence="5" id="KW-0547">Nucleotide-binding</keyword>
<keyword evidence="9" id="KW-0812">Transmembrane</keyword>
<dbReference type="Gene3D" id="3.30.565.10">
    <property type="entry name" value="Histidine kinase-like ATPase, C-terminal domain"/>
    <property type="match status" value="1"/>
</dbReference>
<protein>
    <recommendedName>
        <fullName evidence="2">histidine kinase</fullName>
        <ecNumber evidence="2">2.7.13.3</ecNumber>
    </recommendedName>
</protein>
<dbReference type="SUPFAM" id="SSF55874">
    <property type="entry name" value="ATPase domain of HSP90 chaperone/DNA topoisomerase II/histidine kinase"/>
    <property type="match status" value="1"/>
</dbReference>
<dbReference type="EC" id="2.7.13.3" evidence="2"/>
<accession>A0ABU5KA55</accession>
<dbReference type="EMBL" id="JAXQPW010000002">
    <property type="protein sequence ID" value="MDZ5661732.1"/>
    <property type="molecule type" value="Genomic_DNA"/>
</dbReference>
<dbReference type="Gene3D" id="1.20.5.1930">
    <property type="match status" value="1"/>
</dbReference>
<comment type="catalytic activity">
    <reaction evidence="1">
        <text>ATP + protein L-histidine = ADP + protein N-phospho-L-histidine.</text>
        <dbReference type="EC" id="2.7.13.3"/>
    </reaction>
</comment>
<dbReference type="InterPro" id="IPR050482">
    <property type="entry name" value="Sensor_HK_TwoCompSys"/>
</dbReference>
<evidence type="ECO:0000259" key="10">
    <source>
        <dbReference type="Pfam" id="PF02518"/>
    </source>
</evidence>
<evidence type="ECO:0000256" key="5">
    <source>
        <dbReference type="ARBA" id="ARBA00022741"/>
    </source>
</evidence>
<comment type="caution">
    <text evidence="12">The sequence shown here is derived from an EMBL/GenBank/DDBJ whole genome shotgun (WGS) entry which is preliminary data.</text>
</comment>
<feature type="domain" description="Histidine kinase/HSP90-like ATPase" evidence="10">
    <location>
        <begin position="296"/>
        <end position="383"/>
    </location>
</feature>
<keyword evidence="6 12" id="KW-0418">Kinase</keyword>
<feature type="transmembrane region" description="Helical" evidence="9">
    <location>
        <begin position="110"/>
        <end position="134"/>
    </location>
</feature>
<evidence type="ECO:0000256" key="4">
    <source>
        <dbReference type="ARBA" id="ARBA00022679"/>
    </source>
</evidence>
<keyword evidence="3" id="KW-0597">Phosphoprotein</keyword>
<proteinExistence type="predicted"/>
<keyword evidence="9" id="KW-1133">Transmembrane helix</keyword>
<evidence type="ECO:0000256" key="1">
    <source>
        <dbReference type="ARBA" id="ARBA00000085"/>
    </source>
</evidence>
<dbReference type="RefSeq" id="WP_322423961.1">
    <property type="nucleotide sequence ID" value="NZ_JAXQPW010000002.1"/>
</dbReference>
<evidence type="ECO:0000313" key="13">
    <source>
        <dbReference type="Proteomes" id="UP001291999"/>
    </source>
</evidence>